<protein>
    <submittedName>
        <fullName evidence="2">Uncharacterized protein</fullName>
    </submittedName>
</protein>
<feature type="compositionally biased region" description="Polar residues" evidence="1">
    <location>
        <begin position="82"/>
        <end position="95"/>
    </location>
</feature>
<sequence length="138" mass="15549">MNTAHNKGNKQTKKYGSDTWLRHIPDVQNNFLRSDVPLNFSGWREINGYSCDDDDILRRASSITYTGRHAKQGRSTVKRISEQSARTEGPNSGRSTGAPRRERRLRRRTKATTADGRKSAPPADAPIKCERRAPVASR</sequence>
<reference evidence="2" key="1">
    <citation type="journal article" date="2017" name="Parasit. Vectors">
        <title>Sialotranscriptomics of Rhipicephalus zambeziensis reveals intricate expression profiles of secretory proteins and suggests tight temporal transcriptional regulation during blood-feeding.</title>
        <authorList>
            <person name="de Castro M.H."/>
            <person name="de Klerk D."/>
            <person name="Pienaar R."/>
            <person name="Rees D.J.G."/>
            <person name="Mans B.J."/>
        </authorList>
    </citation>
    <scope>NUCLEOTIDE SEQUENCE</scope>
    <source>
        <tissue evidence="2">Salivary glands</tissue>
    </source>
</reference>
<proteinExistence type="predicted"/>
<feature type="compositionally biased region" description="Basic residues" evidence="1">
    <location>
        <begin position="101"/>
        <end position="110"/>
    </location>
</feature>
<organism evidence="2">
    <name type="scientific">Rhipicephalus zambeziensis</name>
    <dbReference type="NCBI Taxonomy" id="60191"/>
    <lineage>
        <taxon>Eukaryota</taxon>
        <taxon>Metazoa</taxon>
        <taxon>Ecdysozoa</taxon>
        <taxon>Arthropoda</taxon>
        <taxon>Chelicerata</taxon>
        <taxon>Arachnida</taxon>
        <taxon>Acari</taxon>
        <taxon>Parasitiformes</taxon>
        <taxon>Ixodida</taxon>
        <taxon>Ixodoidea</taxon>
        <taxon>Ixodidae</taxon>
        <taxon>Rhipicephalinae</taxon>
        <taxon>Rhipicephalus</taxon>
        <taxon>Rhipicephalus</taxon>
    </lineage>
</organism>
<evidence type="ECO:0000313" key="2">
    <source>
        <dbReference type="EMBL" id="MAA13141.1"/>
    </source>
</evidence>
<accession>A0A224YFB6</accession>
<feature type="compositionally biased region" description="Basic and acidic residues" evidence="1">
    <location>
        <begin position="127"/>
        <end position="138"/>
    </location>
</feature>
<name>A0A224YFB6_9ACAR</name>
<feature type="region of interest" description="Disordered" evidence="1">
    <location>
        <begin position="67"/>
        <end position="138"/>
    </location>
</feature>
<dbReference type="AlphaFoldDB" id="A0A224YFB6"/>
<evidence type="ECO:0000256" key="1">
    <source>
        <dbReference type="SAM" id="MobiDB-lite"/>
    </source>
</evidence>
<dbReference type="EMBL" id="GFPF01001995">
    <property type="protein sequence ID" value="MAA13141.1"/>
    <property type="molecule type" value="Transcribed_RNA"/>
</dbReference>